<name>A0ACC1CF37_9NEOP</name>
<protein>
    <submittedName>
        <fullName evidence="1">Uncharacterized protein</fullName>
    </submittedName>
</protein>
<comment type="caution">
    <text evidence="1">The sequence shown here is derived from an EMBL/GenBank/DDBJ whole genome shotgun (WGS) entry which is preliminary data.</text>
</comment>
<dbReference type="Proteomes" id="UP000824533">
    <property type="component" value="Linkage Group LG28"/>
</dbReference>
<sequence>MITLAVILVAVAALLYYGTRNFDYWKRKGVKYEKPLPFVGNNLQGFLVMKTESQYGLEYYRKYLNEKVVGFFRSTTPELLIIDPEYARRVLIQDFAHFHSRGIITHKKVVQPLHRNLFQLEGDTWKLLRQRITPIFTSGKLRAMFPLIVERAEKLKARTLSSATDAAPLDVKELMARYTTDFIGACGFGIDADSLNQEDSEFRKLGANIFNIRVIDIFYTILKHVFPEMAKNIKVAKHVEDAMIEFVTAVIKKRNYQPCGRQDFIDLLLECKNMGTIYGESIEHYHNGVPEKASLEFDDDLIMAQVFIFFAAGFETSSAATSFTLHQLAYHPEVQKKVHEEIDLVLSKHNGKLCYDAVKEMTYLEWCLKEALRLFPALGVLTRECSRPYRFPEINLTIDPGVKILIPVIGFHNDPQYFRDPEVYRPERFHPDEFGSTQKQLYMPFGDGPRNCIGARLGLMQSVAGLAAILSAFTVEPAPESVRYPEINTRSTIVQNIKGGLPLMFKQRKSTL</sequence>
<gene>
    <name evidence="1" type="ORF">K1T71_014038</name>
</gene>
<dbReference type="EMBL" id="CM034414">
    <property type="protein sequence ID" value="KAJ0170110.1"/>
    <property type="molecule type" value="Genomic_DNA"/>
</dbReference>
<organism evidence="1 2">
    <name type="scientific">Dendrolimus kikuchii</name>
    <dbReference type="NCBI Taxonomy" id="765133"/>
    <lineage>
        <taxon>Eukaryota</taxon>
        <taxon>Metazoa</taxon>
        <taxon>Ecdysozoa</taxon>
        <taxon>Arthropoda</taxon>
        <taxon>Hexapoda</taxon>
        <taxon>Insecta</taxon>
        <taxon>Pterygota</taxon>
        <taxon>Neoptera</taxon>
        <taxon>Endopterygota</taxon>
        <taxon>Lepidoptera</taxon>
        <taxon>Glossata</taxon>
        <taxon>Ditrysia</taxon>
        <taxon>Bombycoidea</taxon>
        <taxon>Lasiocampidae</taxon>
        <taxon>Dendrolimus</taxon>
    </lineage>
</organism>
<keyword evidence="2" id="KW-1185">Reference proteome</keyword>
<evidence type="ECO:0000313" key="1">
    <source>
        <dbReference type="EMBL" id="KAJ0170110.1"/>
    </source>
</evidence>
<evidence type="ECO:0000313" key="2">
    <source>
        <dbReference type="Proteomes" id="UP000824533"/>
    </source>
</evidence>
<accession>A0ACC1CF37</accession>
<reference evidence="1 2" key="1">
    <citation type="journal article" date="2021" name="Front. Genet.">
        <title>Chromosome-Level Genome Assembly Reveals Significant Gene Expansion in the Toll and IMD Signaling Pathways of Dendrolimus kikuchii.</title>
        <authorList>
            <person name="Zhou J."/>
            <person name="Wu P."/>
            <person name="Xiong Z."/>
            <person name="Liu N."/>
            <person name="Zhao N."/>
            <person name="Ji M."/>
            <person name="Qiu Y."/>
            <person name="Yang B."/>
        </authorList>
    </citation>
    <scope>NUCLEOTIDE SEQUENCE [LARGE SCALE GENOMIC DNA]</scope>
    <source>
        <strain evidence="1">Ann1</strain>
    </source>
</reference>
<proteinExistence type="predicted"/>